<evidence type="ECO:0000256" key="2">
    <source>
        <dbReference type="ARBA" id="ARBA00022679"/>
    </source>
</evidence>
<keyword evidence="4" id="KW-0862">Zinc</keyword>
<dbReference type="EMBL" id="CAWUHB010000075">
    <property type="protein sequence ID" value="CAK7233539.1"/>
    <property type="molecule type" value="Genomic_DNA"/>
</dbReference>
<keyword evidence="2" id="KW-0808">Transferase</keyword>
<dbReference type="Proteomes" id="UP001642405">
    <property type="component" value="Unassembled WGS sequence"/>
</dbReference>
<dbReference type="PANTHER" id="PTHR47651:SF17">
    <property type="entry name" value="DEACETYLASE SIRTUIN-TYPE DOMAIN-CONTAINING PROTEIN"/>
    <property type="match status" value="1"/>
</dbReference>
<evidence type="ECO:0000256" key="4">
    <source>
        <dbReference type="PROSITE-ProRule" id="PRU00236"/>
    </source>
</evidence>
<dbReference type="InterPro" id="IPR026590">
    <property type="entry name" value="Ssirtuin_cat_dom"/>
</dbReference>
<feature type="compositionally biased region" description="Polar residues" evidence="5">
    <location>
        <begin position="466"/>
        <end position="479"/>
    </location>
</feature>
<accession>A0ABP0CN34</accession>
<feature type="compositionally biased region" description="Low complexity" evidence="5">
    <location>
        <begin position="672"/>
        <end position="687"/>
    </location>
</feature>
<reference evidence="7 8" key="1">
    <citation type="submission" date="2024-01" db="EMBL/GenBank/DDBJ databases">
        <authorList>
            <person name="Allen C."/>
            <person name="Tagirdzhanova G."/>
        </authorList>
    </citation>
    <scope>NUCLEOTIDE SEQUENCE [LARGE SCALE GENOMIC DNA]</scope>
</reference>
<proteinExistence type="inferred from homology"/>
<comment type="caution">
    <text evidence="7">The sequence shown here is derived from an EMBL/GenBank/DDBJ whole genome shotgun (WGS) entry which is preliminary data.</text>
</comment>
<keyword evidence="8" id="KW-1185">Reference proteome</keyword>
<gene>
    <name evidence="7" type="ORF">SCUCBS95973_008628</name>
</gene>
<evidence type="ECO:0000256" key="3">
    <source>
        <dbReference type="ARBA" id="ARBA00023027"/>
    </source>
</evidence>
<feature type="compositionally biased region" description="Polar residues" evidence="5">
    <location>
        <begin position="649"/>
        <end position="665"/>
    </location>
</feature>
<organism evidence="7 8">
    <name type="scientific">Sporothrix curviconia</name>
    <dbReference type="NCBI Taxonomy" id="1260050"/>
    <lineage>
        <taxon>Eukaryota</taxon>
        <taxon>Fungi</taxon>
        <taxon>Dikarya</taxon>
        <taxon>Ascomycota</taxon>
        <taxon>Pezizomycotina</taxon>
        <taxon>Sordariomycetes</taxon>
        <taxon>Sordariomycetidae</taxon>
        <taxon>Ophiostomatales</taxon>
        <taxon>Ophiostomataceae</taxon>
        <taxon>Sporothrix</taxon>
    </lineage>
</organism>
<dbReference type="SUPFAM" id="SSF52467">
    <property type="entry name" value="DHS-like NAD/FAD-binding domain"/>
    <property type="match status" value="1"/>
</dbReference>
<dbReference type="InterPro" id="IPR029035">
    <property type="entry name" value="DHS-like_NAD/FAD-binding_dom"/>
</dbReference>
<feature type="binding site" evidence="4">
    <location>
        <position position="285"/>
    </location>
    <ligand>
        <name>Zn(2+)</name>
        <dbReference type="ChEBI" id="CHEBI:29105"/>
    </ligand>
</feature>
<feature type="binding site" evidence="4">
    <location>
        <position position="266"/>
    </location>
    <ligand>
        <name>Zn(2+)</name>
        <dbReference type="ChEBI" id="CHEBI:29105"/>
    </ligand>
</feature>
<feature type="compositionally biased region" description="Basic and acidic residues" evidence="5">
    <location>
        <begin position="537"/>
        <end position="553"/>
    </location>
</feature>
<evidence type="ECO:0000313" key="8">
    <source>
        <dbReference type="Proteomes" id="UP001642405"/>
    </source>
</evidence>
<feature type="region of interest" description="Disordered" evidence="5">
    <location>
        <begin position="1"/>
        <end position="101"/>
    </location>
</feature>
<dbReference type="Gene3D" id="3.40.50.1220">
    <property type="entry name" value="TPP-binding domain"/>
    <property type="match status" value="1"/>
</dbReference>
<evidence type="ECO:0000256" key="1">
    <source>
        <dbReference type="ARBA" id="ARBA00006924"/>
    </source>
</evidence>
<dbReference type="Gene3D" id="3.30.1600.10">
    <property type="entry name" value="SIR2/SIRT2 'Small Domain"/>
    <property type="match status" value="1"/>
</dbReference>
<evidence type="ECO:0000259" key="6">
    <source>
        <dbReference type="PROSITE" id="PS50305"/>
    </source>
</evidence>
<sequence>MDESIASPATSPAFPPRLRPARDSSSPPSSPLSEFAKTPSPPSSPDLPAMDATERYPSPSATSQSGGASPRKMERDADTDGPPPAKRRRVQAPPRRPRMTRHLDLNAMAGSEACEEELAYLLQALRKKKKIVVIAGAGISVSAGIPDFRSSTGLFTTLRGQHGLKGSGKHLFDASVYKHDSSTTSFHSMVRELAHMTETAQPTPFHHMLASIAHEGRLMRLYSQNVDCIDTKMPPLATNVPLNTKGPWPTTIQLHGGLAKMVCSKCGELANFDGSLFDGPEAPACVGCTETDKVRVAVAGKRSHGIGRLRPRIVLYNEYNPDEEAIGMVSKADLRRGADAVIVVGTSLKIPGVRRLVKELCHTTRSRRDGFTAWINVDPEPQGAEFKDCWDLIVRGSSDDVANLTGLPHWDAPVDSPSSYAVTGDEDLASDKLEVLLEDCSPKKAKKARPGLALDKAGDKPAGKEISNTGRKSLPTSARSKMPMKLQSTSSPAAGIPTPISSPKPHRKRLPDAKQSKLPFQQVKKAKSDAPSQSATKAEKDKGAAKPKAKESAKLPVPVPVPAKAKVKEESVPTKLVSTVPKKERHSLPSQRPQSNKTAKIAAGRVIKAKKEDKVPTKSIALTFRATKNVAAASTPDGKQRKPLPSGKSPRNLSSTGKSNNSRKPSVSGMADLSGLSDMSDLSSPPDSMKRRLSADFSLLPSLRDSSRASPSPQDKFAAGKENGFPDELRRALGEKMRKPSSLSREKHAAPRTPPSSHSRRGSDAETVSPQSIPKGMGTLID</sequence>
<dbReference type="PANTHER" id="PTHR47651">
    <property type="entry name" value="NAD-DEPENDENT HISTONE DEACETYLASE HST4"/>
    <property type="match status" value="1"/>
</dbReference>
<feature type="compositionally biased region" description="Polar residues" evidence="5">
    <location>
        <begin position="588"/>
        <end position="598"/>
    </location>
</feature>
<dbReference type="Pfam" id="PF02146">
    <property type="entry name" value="SIR2"/>
    <property type="match status" value="1"/>
</dbReference>
<evidence type="ECO:0000313" key="7">
    <source>
        <dbReference type="EMBL" id="CAK7233539.1"/>
    </source>
</evidence>
<dbReference type="InterPro" id="IPR026591">
    <property type="entry name" value="Sirtuin_cat_small_dom_sf"/>
</dbReference>
<feature type="compositionally biased region" description="Low complexity" evidence="5">
    <location>
        <begin position="23"/>
        <end position="33"/>
    </location>
</feature>
<comment type="similarity">
    <text evidence="1">Belongs to the sirtuin family. Class I subfamily.</text>
</comment>
<feature type="region of interest" description="Disordered" evidence="5">
    <location>
        <begin position="444"/>
        <end position="782"/>
    </location>
</feature>
<feature type="binding site" evidence="4">
    <location>
        <position position="288"/>
    </location>
    <ligand>
        <name>Zn(2+)</name>
        <dbReference type="ChEBI" id="CHEBI:29105"/>
    </ligand>
</feature>
<feature type="compositionally biased region" description="Basic and acidic residues" evidence="5">
    <location>
        <begin position="727"/>
        <end position="749"/>
    </location>
</feature>
<name>A0ABP0CN34_9PEZI</name>
<keyword evidence="3" id="KW-0520">NAD</keyword>
<feature type="active site" description="Proton acceptor" evidence="4">
    <location>
        <position position="255"/>
    </location>
</feature>
<feature type="compositionally biased region" description="Basic residues" evidence="5">
    <location>
        <begin position="85"/>
        <end position="100"/>
    </location>
</feature>
<dbReference type="InterPro" id="IPR003000">
    <property type="entry name" value="Sirtuin"/>
</dbReference>
<feature type="binding site" evidence="4">
    <location>
        <position position="263"/>
    </location>
    <ligand>
        <name>Zn(2+)</name>
        <dbReference type="ChEBI" id="CHEBI:29105"/>
    </ligand>
</feature>
<evidence type="ECO:0000256" key="5">
    <source>
        <dbReference type="SAM" id="MobiDB-lite"/>
    </source>
</evidence>
<protein>
    <recommendedName>
        <fullName evidence="6">Deacetylase sirtuin-type domain-containing protein</fullName>
    </recommendedName>
</protein>
<feature type="domain" description="Deacetylase sirtuin-type" evidence="6">
    <location>
        <begin position="111"/>
        <end position="443"/>
    </location>
</feature>
<keyword evidence="4" id="KW-0479">Metal-binding</keyword>
<dbReference type="PROSITE" id="PS50305">
    <property type="entry name" value="SIRTUIN"/>
    <property type="match status" value="1"/>
</dbReference>